<proteinExistence type="predicted"/>
<dbReference type="EMBL" id="GBRH01168656">
    <property type="protein sequence ID" value="JAE29240.1"/>
    <property type="molecule type" value="Transcribed_RNA"/>
</dbReference>
<organism evidence="1">
    <name type="scientific">Arundo donax</name>
    <name type="common">Giant reed</name>
    <name type="synonym">Donax arundinaceus</name>
    <dbReference type="NCBI Taxonomy" id="35708"/>
    <lineage>
        <taxon>Eukaryota</taxon>
        <taxon>Viridiplantae</taxon>
        <taxon>Streptophyta</taxon>
        <taxon>Embryophyta</taxon>
        <taxon>Tracheophyta</taxon>
        <taxon>Spermatophyta</taxon>
        <taxon>Magnoliopsida</taxon>
        <taxon>Liliopsida</taxon>
        <taxon>Poales</taxon>
        <taxon>Poaceae</taxon>
        <taxon>PACMAD clade</taxon>
        <taxon>Arundinoideae</taxon>
        <taxon>Arundineae</taxon>
        <taxon>Arundo</taxon>
    </lineage>
</organism>
<name>A0A0A9GW73_ARUDO</name>
<sequence>MLDTSHLLHFSGTNLWSGLGFPRWEFSAFRPPATSSKNISLQPLEAHAISQYCTSLLVLPRVKSLPKLRTG</sequence>
<protein>
    <submittedName>
        <fullName evidence="1">Uncharacterized protein</fullName>
    </submittedName>
</protein>
<accession>A0A0A9GW73</accession>
<reference evidence="1" key="2">
    <citation type="journal article" date="2015" name="Data Brief">
        <title>Shoot transcriptome of the giant reed, Arundo donax.</title>
        <authorList>
            <person name="Barrero R.A."/>
            <person name="Guerrero F.D."/>
            <person name="Moolhuijzen P."/>
            <person name="Goolsby J.A."/>
            <person name="Tidwell J."/>
            <person name="Bellgard S.E."/>
            <person name="Bellgard M.I."/>
        </authorList>
    </citation>
    <scope>NUCLEOTIDE SEQUENCE</scope>
    <source>
        <tissue evidence="1">Shoot tissue taken approximately 20 cm above the soil surface</tissue>
    </source>
</reference>
<evidence type="ECO:0000313" key="1">
    <source>
        <dbReference type="EMBL" id="JAE29240.1"/>
    </source>
</evidence>
<dbReference type="AlphaFoldDB" id="A0A0A9GW73"/>
<reference evidence="1" key="1">
    <citation type="submission" date="2014-09" db="EMBL/GenBank/DDBJ databases">
        <authorList>
            <person name="Magalhaes I.L.F."/>
            <person name="Oliveira U."/>
            <person name="Santos F.R."/>
            <person name="Vidigal T.H.D.A."/>
            <person name="Brescovit A.D."/>
            <person name="Santos A.J."/>
        </authorList>
    </citation>
    <scope>NUCLEOTIDE SEQUENCE</scope>
    <source>
        <tissue evidence="1">Shoot tissue taken approximately 20 cm above the soil surface</tissue>
    </source>
</reference>